<dbReference type="PROSITE" id="PS50928">
    <property type="entry name" value="ABC_TM1"/>
    <property type="match status" value="1"/>
</dbReference>
<protein>
    <submittedName>
        <fullName evidence="9">Sugar ABC transporter permease</fullName>
    </submittedName>
</protein>
<organism evidence="9 10">
    <name type="scientific">Paenibacillus thalictri</name>
    <dbReference type="NCBI Taxonomy" id="2527873"/>
    <lineage>
        <taxon>Bacteria</taxon>
        <taxon>Bacillati</taxon>
        <taxon>Bacillota</taxon>
        <taxon>Bacilli</taxon>
        <taxon>Bacillales</taxon>
        <taxon>Paenibacillaceae</taxon>
        <taxon>Paenibacillus</taxon>
    </lineage>
</organism>
<keyword evidence="3" id="KW-1003">Cell membrane</keyword>
<feature type="transmembrane region" description="Helical" evidence="7">
    <location>
        <begin position="173"/>
        <end position="198"/>
    </location>
</feature>
<dbReference type="InterPro" id="IPR000515">
    <property type="entry name" value="MetI-like"/>
</dbReference>
<dbReference type="PANTHER" id="PTHR30193:SF37">
    <property type="entry name" value="INNER MEMBRANE ABC TRANSPORTER PERMEASE PROTEIN YCJO"/>
    <property type="match status" value="1"/>
</dbReference>
<evidence type="ECO:0000256" key="1">
    <source>
        <dbReference type="ARBA" id="ARBA00004651"/>
    </source>
</evidence>
<dbReference type="RefSeq" id="WP_131016157.1">
    <property type="nucleotide sequence ID" value="NZ_SIRE01000019.1"/>
</dbReference>
<keyword evidence="10" id="KW-1185">Reference proteome</keyword>
<dbReference type="EMBL" id="SIRE01000019">
    <property type="protein sequence ID" value="TBL74572.1"/>
    <property type="molecule type" value="Genomic_DNA"/>
</dbReference>
<gene>
    <name evidence="9" type="ORF">EYB31_24935</name>
</gene>
<dbReference type="AlphaFoldDB" id="A0A4V2J3P5"/>
<evidence type="ECO:0000256" key="6">
    <source>
        <dbReference type="ARBA" id="ARBA00023136"/>
    </source>
</evidence>
<dbReference type="SUPFAM" id="SSF161098">
    <property type="entry name" value="MetI-like"/>
    <property type="match status" value="1"/>
</dbReference>
<evidence type="ECO:0000313" key="9">
    <source>
        <dbReference type="EMBL" id="TBL74572.1"/>
    </source>
</evidence>
<accession>A0A4V2J3P5</accession>
<feature type="transmembrane region" description="Helical" evidence="7">
    <location>
        <begin position="28"/>
        <end position="55"/>
    </location>
</feature>
<comment type="similarity">
    <text evidence="7">Belongs to the binding-protein-dependent transport system permease family.</text>
</comment>
<evidence type="ECO:0000256" key="3">
    <source>
        <dbReference type="ARBA" id="ARBA00022475"/>
    </source>
</evidence>
<keyword evidence="5 7" id="KW-1133">Transmembrane helix</keyword>
<dbReference type="PANTHER" id="PTHR30193">
    <property type="entry name" value="ABC TRANSPORTER PERMEASE PROTEIN"/>
    <property type="match status" value="1"/>
</dbReference>
<evidence type="ECO:0000256" key="5">
    <source>
        <dbReference type="ARBA" id="ARBA00022989"/>
    </source>
</evidence>
<evidence type="ECO:0000256" key="4">
    <source>
        <dbReference type="ARBA" id="ARBA00022692"/>
    </source>
</evidence>
<comment type="caution">
    <text evidence="9">The sequence shown here is derived from an EMBL/GenBank/DDBJ whole genome shotgun (WGS) entry which is preliminary data.</text>
</comment>
<reference evidence="9 10" key="1">
    <citation type="submission" date="2019-02" db="EMBL/GenBank/DDBJ databases">
        <title>Paenibacillus sp. nov., isolated from surface-sterilized tissue of Thalictrum simplex L.</title>
        <authorList>
            <person name="Tuo L."/>
        </authorList>
    </citation>
    <scope>NUCLEOTIDE SEQUENCE [LARGE SCALE GENOMIC DNA]</scope>
    <source>
        <strain evidence="9 10">N2SHLJ1</strain>
    </source>
</reference>
<dbReference type="GO" id="GO:0055085">
    <property type="term" value="P:transmembrane transport"/>
    <property type="evidence" value="ECO:0007669"/>
    <property type="project" value="InterPro"/>
</dbReference>
<dbReference type="Gene3D" id="1.10.3720.10">
    <property type="entry name" value="MetI-like"/>
    <property type="match status" value="1"/>
</dbReference>
<evidence type="ECO:0000256" key="7">
    <source>
        <dbReference type="RuleBase" id="RU363032"/>
    </source>
</evidence>
<feature type="transmembrane region" description="Helical" evidence="7">
    <location>
        <begin position="227"/>
        <end position="252"/>
    </location>
</feature>
<keyword evidence="6 7" id="KW-0472">Membrane</keyword>
<dbReference type="Proteomes" id="UP000293142">
    <property type="component" value="Unassembled WGS sequence"/>
</dbReference>
<evidence type="ECO:0000256" key="2">
    <source>
        <dbReference type="ARBA" id="ARBA00022448"/>
    </source>
</evidence>
<dbReference type="CDD" id="cd06261">
    <property type="entry name" value="TM_PBP2"/>
    <property type="match status" value="1"/>
</dbReference>
<dbReference type="Pfam" id="PF00528">
    <property type="entry name" value="BPD_transp_1"/>
    <property type="match status" value="1"/>
</dbReference>
<sequence>MDRSAIKRGVIPHTAPAKINRRKNSDGLFGYIFISPMVAGYLFFLLGPMAAAFAMSFTNWSLLKKLEFIGFANFRKAFFEDALFWKSVVNSLVFSAGFVPLDLSLALLLAIVLRRKWPGIVFFRTAIFSPVVVSIVVWAIVWKYIFATDHGLVNQLLQLAGIEGPAWLYNERLTMGVIILVSVLKNVGLKMVIFLAALNDIPQMYYEAAKIDGASGWRSFRHITLPLITPAIFLAAVITIIGSLKIFGQIFVMTKGGPGTSTYVIVYYIYEVAFKQYDFGYASAIAVMLFAMILLLTLIQWHARKRWIHYEQ</sequence>
<feature type="transmembrane region" description="Helical" evidence="7">
    <location>
        <begin position="279"/>
        <end position="299"/>
    </location>
</feature>
<proteinExistence type="inferred from homology"/>
<keyword evidence="4 7" id="KW-0812">Transmembrane</keyword>
<dbReference type="GO" id="GO:0005886">
    <property type="term" value="C:plasma membrane"/>
    <property type="evidence" value="ECO:0007669"/>
    <property type="project" value="UniProtKB-SubCell"/>
</dbReference>
<dbReference type="InterPro" id="IPR051393">
    <property type="entry name" value="ABC_transporter_permease"/>
</dbReference>
<comment type="subcellular location">
    <subcellularLocation>
        <location evidence="1 7">Cell membrane</location>
        <topology evidence="1 7">Multi-pass membrane protein</topology>
    </subcellularLocation>
</comment>
<feature type="transmembrane region" description="Helical" evidence="7">
    <location>
        <begin position="125"/>
        <end position="145"/>
    </location>
</feature>
<evidence type="ECO:0000313" key="10">
    <source>
        <dbReference type="Proteomes" id="UP000293142"/>
    </source>
</evidence>
<name>A0A4V2J3P5_9BACL</name>
<keyword evidence="2 7" id="KW-0813">Transport</keyword>
<feature type="domain" description="ABC transmembrane type-1" evidence="8">
    <location>
        <begin position="88"/>
        <end position="300"/>
    </location>
</feature>
<dbReference type="OrthoDB" id="9788108at2"/>
<dbReference type="InterPro" id="IPR035906">
    <property type="entry name" value="MetI-like_sf"/>
</dbReference>
<evidence type="ECO:0000259" key="8">
    <source>
        <dbReference type="PROSITE" id="PS50928"/>
    </source>
</evidence>
<feature type="transmembrane region" description="Helical" evidence="7">
    <location>
        <begin position="92"/>
        <end position="113"/>
    </location>
</feature>